<accession>A0A3B5M5Z2</accession>
<proteinExistence type="predicted"/>
<reference evidence="3" key="1">
    <citation type="submission" date="2025-08" db="UniProtKB">
        <authorList>
            <consortium name="Ensembl"/>
        </authorList>
    </citation>
    <scope>IDENTIFICATION</scope>
</reference>
<evidence type="ECO:0000313" key="3">
    <source>
        <dbReference type="Ensembl" id="ENSXCOP00000018805.1"/>
    </source>
</evidence>
<dbReference type="GeneTree" id="ENSGT00940000154611"/>
<sequence length="320" mass="36846">MMQEVSMVTAYDANAIEQMSEEEIFAYLVADTESWTMTLWTNTWSEPTPVLVSAETQQNFFLCNLQKENQRLQQASLRLEQENDSLAHRLITSKVALRNCLDEAEDRVDELTKDLLKIQHRLQATEDEKRGKEEEAAMLKEVFRRELETAEQEIKKSSGIISDYKQICSQLTSEELDALKVSESGESPQQEDGNRKDQEKESLKAQIRELEKELAQTKLQVVEANCKIQVKSDCLSVWTCADRPRAVKVLIRIKTLRRVLVKSMTCNVSKPNEGKPLDANTRKSNYIICDRDLVFSWGCSNIRKPKERKLRQFHLSQGLS</sequence>
<feature type="coiled-coil region" evidence="1">
    <location>
        <begin position="65"/>
        <end position="153"/>
    </location>
</feature>
<organism evidence="3 4">
    <name type="scientific">Xiphophorus couchianus</name>
    <name type="common">Monterrey platyfish</name>
    <dbReference type="NCBI Taxonomy" id="32473"/>
    <lineage>
        <taxon>Eukaryota</taxon>
        <taxon>Metazoa</taxon>
        <taxon>Chordata</taxon>
        <taxon>Craniata</taxon>
        <taxon>Vertebrata</taxon>
        <taxon>Euteleostomi</taxon>
        <taxon>Actinopterygii</taxon>
        <taxon>Neopterygii</taxon>
        <taxon>Teleostei</taxon>
        <taxon>Neoteleostei</taxon>
        <taxon>Acanthomorphata</taxon>
        <taxon>Ovalentaria</taxon>
        <taxon>Atherinomorphae</taxon>
        <taxon>Cyprinodontiformes</taxon>
        <taxon>Poeciliidae</taxon>
        <taxon>Poeciliinae</taxon>
        <taxon>Xiphophorus</taxon>
    </lineage>
</organism>
<feature type="region of interest" description="Disordered" evidence="2">
    <location>
        <begin position="180"/>
        <end position="202"/>
    </location>
</feature>
<feature type="compositionally biased region" description="Basic and acidic residues" evidence="2">
    <location>
        <begin position="192"/>
        <end position="202"/>
    </location>
</feature>
<evidence type="ECO:0000256" key="1">
    <source>
        <dbReference type="SAM" id="Coils"/>
    </source>
</evidence>
<dbReference type="PANTHER" id="PTHR47728:SF1">
    <property type="entry name" value="RAB GTPASE ACTIVATING PROTEIN 1 LIKE"/>
    <property type="match status" value="1"/>
</dbReference>
<keyword evidence="4" id="KW-1185">Reference proteome</keyword>
<name>A0A3B5M5Z2_9TELE</name>
<keyword evidence="1" id="KW-0175">Coiled coil</keyword>
<evidence type="ECO:0000256" key="2">
    <source>
        <dbReference type="SAM" id="MobiDB-lite"/>
    </source>
</evidence>
<dbReference type="PANTHER" id="PTHR47728">
    <property type="entry name" value="RAB GTPASE-ACTIVATING PROTEIN 1-LIKE"/>
    <property type="match status" value="1"/>
</dbReference>
<protein>
    <submittedName>
        <fullName evidence="3">Uncharacterized protein</fullName>
    </submittedName>
</protein>
<evidence type="ECO:0000313" key="4">
    <source>
        <dbReference type="Proteomes" id="UP000261380"/>
    </source>
</evidence>
<dbReference type="Proteomes" id="UP000261380">
    <property type="component" value="Unplaced"/>
</dbReference>
<dbReference type="AlphaFoldDB" id="A0A3B5M5Z2"/>
<reference evidence="3" key="2">
    <citation type="submission" date="2025-09" db="UniProtKB">
        <authorList>
            <consortium name="Ensembl"/>
        </authorList>
    </citation>
    <scope>IDENTIFICATION</scope>
</reference>
<dbReference type="Ensembl" id="ENSXCOT00000019041.1">
    <property type="protein sequence ID" value="ENSXCOP00000018805.1"/>
    <property type="gene ID" value="ENSXCOG00000014158.1"/>
</dbReference>